<feature type="domain" description="Ribose-phosphate pyrophosphokinase N-terminal" evidence="13">
    <location>
        <begin position="7"/>
        <end position="123"/>
    </location>
</feature>
<comment type="cofactor">
    <cofactor evidence="12">
        <name>Mg(2+)</name>
        <dbReference type="ChEBI" id="CHEBI:18420"/>
    </cofactor>
    <text evidence="12">Binds 2 Mg(2+) ions per subunit.</text>
</comment>
<dbReference type="GO" id="GO:0009156">
    <property type="term" value="P:ribonucleoside monophosphate biosynthetic process"/>
    <property type="evidence" value="ECO:0007669"/>
    <property type="project" value="InterPro"/>
</dbReference>
<dbReference type="AlphaFoldDB" id="A0A1G9ZT61"/>
<dbReference type="UniPathway" id="UPA00087">
    <property type="reaction ID" value="UER00172"/>
</dbReference>
<evidence type="ECO:0000256" key="4">
    <source>
        <dbReference type="ARBA" id="ARBA00022727"/>
    </source>
</evidence>
<evidence type="ECO:0000256" key="11">
    <source>
        <dbReference type="ARBA" id="ARBA00061444"/>
    </source>
</evidence>
<keyword evidence="6 12" id="KW-0418">Kinase</keyword>
<dbReference type="InterPro" id="IPR037515">
    <property type="entry name" value="Rib-P_diPkinase_bac"/>
</dbReference>
<keyword evidence="7 12" id="KW-0067">ATP-binding</keyword>
<feature type="binding site" evidence="12">
    <location>
        <position position="220"/>
    </location>
    <ligand>
        <name>D-ribose 5-phosphate</name>
        <dbReference type="ChEBI" id="CHEBI:78346"/>
    </ligand>
</feature>
<accession>A0A1G9ZT61</accession>
<keyword evidence="15" id="KW-1185">Reference proteome</keyword>
<dbReference type="FunFam" id="3.40.50.2020:FF:000001">
    <property type="entry name" value="Ribose-phosphate pyrophosphokinase"/>
    <property type="match status" value="1"/>
</dbReference>
<keyword evidence="2 12" id="KW-0808">Transferase</keyword>
<dbReference type="GO" id="GO:0006164">
    <property type="term" value="P:purine nucleotide biosynthetic process"/>
    <property type="evidence" value="ECO:0007669"/>
    <property type="project" value="TreeGrafter"/>
</dbReference>
<name>A0A1G9ZT61_9BACT</name>
<feature type="binding site" evidence="12">
    <location>
        <position position="196"/>
    </location>
    <ligand>
        <name>D-ribose 5-phosphate</name>
        <dbReference type="ChEBI" id="CHEBI:78346"/>
    </ligand>
</feature>
<feature type="active site" evidence="12">
    <location>
        <position position="194"/>
    </location>
</feature>
<evidence type="ECO:0000259" key="13">
    <source>
        <dbReference type="Pfam" id="PF13793"/>
    </source>
</evidence>
<comment type="subunit">
    <text evidence="12">Homohexamer.</text>
</comment>
<feature type="binding site" evidence="12">
    <location>
        <begin position="40"/>
        <end position="42"/>
    </location>
    <ligand>
        <name>ATP</name>
        <dbReference type="ChEBI" id="CHEBI:30616"/>
    </ligand>
</feature>
<dbReference type="Pfam" id="PF14572">
    <property type="entry name" value="Pribosyl_synth"/>
    <property type="match status" value="1"/>
</dbReference>
<dbReference type="EC" id="2.7.6.1" evidence="12"/>
<feature type="binding site" evidence="12">
    <location>
        <position position="171"/>
    </location>
    <ligand>
        <name>Mg(2+)</name>
        <dbReference type="ChEBI" id="CHEBI:18420"/>
    </ligand>
</feature>
<dbReference type="GO" id="GO:0005737">
    <property type="term" value="C:cytoplasm"/>
    <property type="evidence" value="ECO:0007669"/>
    <property type="project" value="UniProtKB-SubCell"/>
</dbReference>
<reference evidence="14 15" key="1">
    <citation type="submission" date="2016-10" db="EMBL/GenBank/DDBJ databases">
        <authorList>
            <person name="de Groot N.N."/>
        </authorList>
    </citation>
    <scope>NUCLEOTIDE SEQUENCE [LARGE SCALE GENOMIC DNA]</scope>
    <source>
        <strain evidence="14 15">DSM 15269</strain>
    </source>
</reference>
<dbReference type="GO" id="GO:0005524">
    <property type="term" value="F:ATP binding"/>
    <property type="evidence" value="ECO:0007669"/>
    <property type="project" value="UniProtKB-KW"/>
</dbReference>
<dbReference type="EMBL" id="FNIN01000001">
    <property type="protein sequence ID" value="SDN23726.1"/>
    <property type="molecule type" value="Genomic_DNA"/>
</dbReference>
<evidence type="ECO:0000313" key="15">
    <source>
        <dbReference type="Proteomes" id="UP000199602"/>
    </source>
</evidence>
<dbReference type="Pfam" id="PF13793">
    <property type="entry name" value="Pribosyltran_N"/>
    <property type="match status" value="1"/>
</dbReference>
<dbReference type="InterPro" id="IPR029099">
    <property type="entry name" value="Pribosyltran_N"/>
</dbReference>
<dbReference type="NCBIfam" id="TIGR01251">
    <property type="entry name" value="ribP_PPkin"/>
    <property type="match status" value="1"/>
</dbReference>
<dbReference type="GO" id="GO:0006015">
    <property type="term" value="P:5-phosphoribose 1-diphosphate biosynthetic process"/>
    <property type="evidence" value="ECO:0007669"/>
    <property type="project" value="UniProtKB-UniRule"/>
</dbReference>
<evidence type="ECO:0000313" key="14">
    <source>
        <dbReference type="EMBL" id="SDN23726.1"/>
    </source>
</evidence>
<dbReference type="SMART" id="SM01400">
    <property type="entry name" value="Pribosyltran_N"/>
    <property type="match status" value="1"/>
</dbReference>
<dbReference type="PANTHER" id="PTHR10210:SF41">
    <property type="entry name" value="RIBOSE-PHOSPHATE PYROPHOSPHOKINASE 1, CHLOROPLASTIC"/>
    <property type="match status" value="1"/>
</dbReference>
<evidence type="ECO:0000256" key="12">
    <source>
        <dbReference type="HAMAP-Rule" id="MF_00583"/>
    </source>
</evidence>
<organism evidence="14 15">
    <name type="scientific">Desulfonauticus submarinus</name>
    <dbReference type="NCBI Taxonomy" id="206665"/>
    <lineage>
        <taxon>Bacteria</taxon>
        <taxon>Pseudomonadati</taxon>
        <taxon>Thermodesulfobacteriota</taxon>
        <taxon>Desulfovibrionia</taxon>
        <taxon>Desulfovibrionales</taxon>
        <taxon>Desulfonauticaceae</taxon>
        <taxon>Desulfonauticus</taxon>
    </lineage>
</organism>
<dbReference type="CDD" id="cd06223">
    <property type="entry name" value="PRTases_typeI"/>
    <property type="match status" value="1"/>
</dbReference>
<keyword evidence="5 12" id="KW-0547">Nucleotide-binding</keyword>
<evidence type="ECO:0000256" key="7">
    <source>
        <dbReference type="ARBA" id="ARBA00022840"/>
    </source>
</evidence>
<protein>
    <recommendedName>
        <fullName evidence="12">Ribose-phosphate pyrophosphokinase</fullName>
        <shortName evidence="12">RPPK</shortName>
        <ecNumber evidence="12">2.7.6.1</ecNumber>
    </recommendedName>
    <alternativeName>
        <fullName evidence="12">5-phospho-D-ribosyl alpha-1-diphosphate synthase</fullName>
    </alternativeName>
    <alternativeName>
        <fullName evidence="12">Phosphoribosyl diphosphate synthase</fullName>
    </alternativeName>
    <alternativeName>
        <fullName evidence="12">Phosphoribosyl pyrophosphate synthase</fullName>
        <shortName evidence="12">P-Rib-PP synthase</shortName>
        <shortName evidence="12">PRPP synthase</shortName>
        <shortName evidence="12">PRPPase</shortName>
    </alternativeName>
</protein>
<dbReference type="SUPFAM" id="SSF53271">
    <property type="entry name" value="PRTase-like"/>
    <property type="match status" value="1"/>
</dbReference>
<comment type="subcellular location">
    <subcellularLocation>
        <location evidence="12">Cytoplasm</location>
    </subcellularLocation>
</comment>
<keyword evidence="12" id="KW-0963">Cytoplasm</keyword>
<dbReference type="InterPro" id="IPR005946">
    <property type="entry name" value="Rib-P_diPkinase"/>
</dbReference>
<evidence type="ECO:0000256" key="10">
    <source>
        <dbReference type="ARBA" id="ARBA00054914"/>
    </source>
</evidence>
<proteinExistence type="inferred from homology"/>
<dbReference type="PROSITE" id="PS00114">
    <property type="entry name" value="PRPP_SYNTHASE"/>
    <property type="match status" value="1"/>
</dbReference>
<gene>
    <name evidence="12" type="primary">prs</name>
    <name evidence="14" type="ORF">SAMN04488516_101136</name>
</gene>
<dbReference type="GO" id="GO:0002189">
    <property type="term" value="C:ribose phosphate diphosphokinase complex"/>
    <property type="evidence" value="ECO:0007669"/>
    <property type="project" value="TreeGrafter"/>
</dbReference>
<dbReference type="GO" id="GO:0000287">
    <property type="term" value="F:magnesium ion binding"/>
    <property type="evidence" value="ECO:0007669"/>
    <property type="project" value="UniProtKB-UniRule"/>
</dbReference>
<dbReference type="NCBIfam" id="NF002320">
    <property type="entry name" value="PRK01259.1"/>
    <property type="match status" value="1"/>
</dbReference>
<dbReference type="Gene3D" id="3.40.50.2020">
    <property type="match status" value="2"/>
</dbReference>
<evidence type="ECO:0000256" key="2">
    <source>
        <dbReference type="ARBA" id="ARBA00022679"/>
    </source>
</evidence>
<comment type="function">
    <text evidence="10 12">Involved in the biosynthesis of the central metabolite phospho-alpha-D-ribosyl-1-pyrophosphate (PRPP) via the transfer of pyrophosphoryl group from ATP to 1-hydroxyl of ribose-5-phosphate (Rib-5-P).</text>
</comment>
<feature type="binding site" evidence="12">
    <location>
        <begin position="99"/>
        <end position="100"/>
    </location>
    <ligand>
        <name>ATP</name>
        <dbReference type="ChEBI" id="CHEBI:30616"/>
    </ligand>
</feature>
<evidence type="ECO:0000256" key="9">
    <source>
        <dbReference type="ARBA" id="ARBA00049535"/>
    </source>
</evidence>
<dbReference type="Proteomes" id="UP000199602">
    <property type="component" value="Unassembled WGS sequence"/>
</dbReference>
<comment type="similarity">
    <text evidence="11 12">Belongs to the ribose-phosphate pyrophosphokinase family. Class I subfamily.</text>
</comment>
<evidence type="ECO:0000256" key="1">
    <source>
        <dbReference type="ARBA" id="ARBA00004996"/>
    </source>
</evidence>
<keyword evidence="4 12" id="KW-0545">Nucleotide biosynthesis</keyword>
<comment type="pathway">
    <text evidence="1 12">Metabolic intermediate biosynthesis; 5-phospho-alpha-D-ribose 1-diphosphate biosynthesis; 5-phospho-alpha-D-ribose 1-diphosphate from D-ribose 5-phosphate (route I): step 1/1.</text>
</comment>
<dbReference type="InterPro" id="IPR000836">
    <property type="entry name" value="PRTase_dom"/>
</dbReference>
<dbReference type="HAMAP" id="MF_00583_B">
    <property type="entry name" value="RibP_PPkinase_B"/>
    <property type="match status" value="1"/>
</dbReference>
<evidence type="ECO:0000256" key="6">
    <source>
        <dbReference type="ARBA" id="ARBA00022777"/>
    </source>
</evidence>
<comment type="catalytic activity">
    <reaction evidence="9 12">
        <text>D-ribose 5-phosphate + ATP = 5-phospho-alpha-D-ribose 1-diphosphate + AMP + H(+)</text>
        <dbReference type="Rhea" id="RHEA:15609"/>
        <dbReference type="ChEBI" id="CHEBI:15378"/>
        <dbReference type="ChEBI" id="CHEBI:30616"/>
        <dbReference type="ChEBI" id="CHEBI:58017"/>
        <dbReference type="ChEBI" id="CHEBI:78346"/>
        <dbReference type="ChEBI" id="CHEBI:456215"/>
        <dbReference type="EC" id="2.7.6.1"/>
    </reaction>
</comment>
<dbReference type="STRING" id="206665.SAMN04488516_101136"/>
<dbReference type="GO" id="GO:0016301">
    <property type="term" value="F:kinase activity"/>
    <property type="evidence" value="ECO:0007669"/>
    <property type="project" value="UniProtKB-KW"/>
</dbReference>
<dbReference type="PANTHER" id="PTHR10210">
    <property type="entry name" value="RIBOSE-PHOSPHATE DIPHOSPHOKINASE FAMILY MEMBER"/>
    <property type="match status" value="1"/>
</dbReference>
<feature type="binding site" evidence="12">
    <location>
        <position position="133"/>
    </location>
    <ligand>
        <name>Mg(2+)</name>
        <dbReference type="ChEBI" id="CHEBI:18420"/>
    </ligand>
</feature>
<evidence type="ECO:0000256" key="8">
    <source>
        <dbReference type="ARBA" id="ARBA00022842"/>
    </source>
</evidence>
<keyword evidence="8 12" id="KW-0460">Magnesium</keyword>
<evidence type="ECO:0000256" key="5">
    <source>
        <dbReference type="ARBA" id="ARBA00022741"/>
    </source>
</evidence>
<dbReference type="InterPro" id="IPR029057">
    <property type="entry name" value="PRTase-like"/>
</dbReference>
<keyword evidence="3 12" id="KW-0479">Metal-binding</keyword>
<dbReference type="GO" id="GO:0004749">
    <property type="term" value="F:ribose phosphate diphosphokinase activity"/>
    <property type="evidence" value="ECO:0007669"/>
    <property type="project" value="UniProtKB-UniRule"/>
</dbReference>
<evidence type="ECO:0000256" key="3">
    <source>
        <dbReference type="ARBA" id="ARBA00022723"/>
    </source>
</evidence>
<dbReference type="OrthoDB" id="9777067at2"/>
<dbReference type="RefSeq" id="WP_092061822.1">
    <property type="nucleotide sequence ID" value="NZ_FNIN01000001.1"/>
</dbReference>
<feature type="binding site" evidence="12">
    <location>
        <begin position="224"/>
        <end position="228"/>
    </location>
    <ligand>
        <name>D-ribose 5-phosphate</name>
        <dbReference type="ChEBI" id="CHEBI:78346"/>
    </ligand>
</feature>
<dbReference type="InterPro" id="IPR000842">
    <property type="entry name" value="PRib_PP_synth_CS"/>
</dbReference>
<sequence length="317" mass="34291">MPRHGELKIITGTANPALAEAICNHLGMTLSPTLVSTFSDGEIRVEVGDNVRGDDVFVVQPTCAPVNHNLMELCLMLDALKRASVGRVTAVVPYYGYARQDRKVVPRVPISAKLVADFITTAGVSRLLTVDLHAGQIQGFFNIPVDNLYAAEVLLDYMKSIEGDVVVVSPDAGGTERARAYAKRLGAELAIIDKRRDTPNKAQAMRVIGEVKDKVAIVLDDMIDTAGTMVEAGRVLKENGAKEVYACATHPVLSGPAIERLKKSCFKEIIVTDTIPLKEEAEKCGKFKVISVASLIAKAIHNIHTESSVSVLFSRIK</sequence>